<keyword evidence="5 8" id="KW-0648">Protein biosynthesis</keyword>
<dbReference type="GO" id="GO:0004125">
    <property type="term" value="F:L-seryl-tRNA(Sec) selenium transferase activity"/>
    <property type="evidence" value="ECO:0007669"/>
    <property type="project" value="UniProtKB-UniRule"/>
</dbReference>
<evidence type="ECO:0000256" key="7">
    <source>
        <dbReference type="ARBA" id="ARBA00044507"/>
    </source>
</evidence>
<comment type="subcellular location">
    <subcellularLocation>
        <location evidence="8">Cytoplasm</location>
    </subcellularLocation>
</comment>
<dbReference type="NCBIfam" id="TIGR00474">
    <property type="entry name" value="selA"/>
    <property type="match status" value="1"/>
</dbReference>
<keyword evidence="2 8" id="KW-0963">Cytoplasm</keyword>
<accession>A0A1H0ACJ8</accession>
<dbReference type="Gene3D" id="3.90.1150.180">
    <property type="match status" value="1"/>
</dbReference>
<name>A0A1H0ACJ8_9BACI</name>
<proteinExistence type="inferred from homology"/>
<dbReference type="GO" id="GO:0005737">
    <property type="term" value="C:cytoplasm"/>
    <property type="evidence" value="ECO:0007669"/>
    <property type="project" value="UniProtKB-SubCell"/>
</dbReference>
<dbReference type="OrthoDB" id="9787096at2"/>
<dbReference type="PANTHER" id="PTHR32328:SF0">
    <property type="entry name" value="L-SERYL-TRNA(SEC) SELENIUM TRANSFERASE"/>
    <property type="match status" value="1"/>
</dbReference>
<evidence type="ECO:0000256" key="8">
    <source>
        <dbReference type="HAMAP-Rule" id="MF_00423"/>
    </source>
</evidence>
<reference evidence="11" key="1">
    <citation type="submission" date="2016-10" db="EMBL/GenBank/DDBJ databases">
        <authorList>
            <person name="Varghese N."/>
            <person name="Submissions S."/>
        </authorList>
    </citation>
    <scope>NUCLEOTIDE SEQUENCE [LARGE SCALE GENOMIC DNA]</scope>
    <source>
        <strain evidence="11">CGMCC 1.10369</strain>
    </source>
</reference>
<dbReference type="STRING" id="745820.SAMN04488053_101437"/>
<comment type="similarity">
    <text evidence="7 8">Belongs to the SelA family.</text>
</comment>
<dbReference type="InterPro" id="IPR004534">
    <property type="entry name" value="SelA_trans"/>
</dbReference>
<dbReference type="InterPro" id="IPR018319">
    <property type="entry name" value="SelA-like"/>
</dbReference>
<keyword evidence="6 8" id="KW-0711">Selenium</keyword>
<evidence type="ECO:0000256" key="1">
    <source>
        <dbReference type="ARBA" id="ARBA00001933"/>
    </source>
</evidence>
<evidence type="ECO:0000256" key="2">
    <source>
        <dbReference type="ARBA" id="ARBA00022490"/>
    </source>
</evidence>
<evidence type="ECO:0000256" key="6">
    <source>
        <dbReference type="ARBA" id="ARBA00023266"/>
    </source>
</evidence>
<sequence length="469" mass="51677">MYGVRYIPSVHEMMSAEEVIELQARYNVLPKLFKESVKSAAEKIRADALAGRINLHSKEETCKLILEKVEFQLQNSLWNLKPVINATGTVLHTNLGRARLSEKAASHVLSIATGYSNLEYDLASGGRGSRTSIVEELIIKATGAEAALVVNNNAAAVYFILTALAKHKEVLVSRGELVEIGGSFRVSSIMEESGAELVEVGTTNKTRITDYMERISEDTHMIMKVHTSNFALIGFTESVDASVIKKELVEQGKDEIIVYDDLGSGSLYPFHRHGIGDEPEIKKNLFEGRDLISFSGDKLLGGPQAGIIAGKKKYVDALKKHQLARVLRLDKMTLAALEATLFEYIYSENPQEDIPAVRDITVSLSTLQQIAELRCSEISLSTVTVETADDFSKVGGGTMPLAELPTAVLKVIKSGWKVQDTEAFLRKRKVPVIGRVQHDKVLLDMRTVDPDDWLEIKEALEALDRAATP</sequence>
<dbReference type="SUPFAM" id="SSF53383">
    <property type="entry name" value="PLP-dependent transferases"/>
    <property type="match status" value="1"/>
</dbReference>
<dbReference type="AlphaFoldDB" id="A0A1H0ACJ8"/>
<gene>
    <name evidence="8" type="primary">selA</name>
    <name evidence="10" type="ORF">SAMN04488053_101437</name>
</gene>
<dbReference type="EMBL" id="FNIL01000001">
    <property type="protein sequence ID" value="SDN31348.1"/>
    <property type="molecule type" value="Genomic_DNA"/>
</dbReference>
<dbReference type="UniPathway" id="UPA00906">
    <property type="reaction ID" value="UER00896"/>
</dbReference>
<dbReference type="PANTHER" id="PTHR32328">
    <property type="entry name" value="L-SERYL-TRNA(SEC) SELENIUM TRANSFERASE"/>
    <property type="match status" value="1"/>
</dbReference>
<evidence type="ECO:0000256" key="4">
    <source>
        <dbReference type="ARBA" id="ARBA00022898"/>
    </source>
</evidence>
<dbReference type="GO" id="GO:0001717">
    <property type="term" value="P:conversion of seryl-tRNAsec to selenocys-tRNAsec"/>
    <property type="evidence" value="ECO:0007669"/>
    <property type="project" value="UniProtKB-UniRule"/>
</dbReference>
<dbReference type="Pfam" id="PF03841">
    <property type="entry name" value="SelA"/>
    <property type="match status" value="1"/>
</dbReference>
<comment type="function">
    <text evidence="8">Converts seryl-tRNA(Sec) to selenocysteinyl-tRNA(Sec) required for selenoprotein biosynthesis.</text>
</comment>
<dbReference type="InterPro" id="IPR015421">
    <property type="entry name" value="PyrdxlP-dep_Trfase_major"/>
</dbReference>
<dbReference type="Proteomes" id="UP000198778">
    <property type="component" value="Unassembled WGS sequence"/>
</dbReference>
<evidence type="ECO:0000256" key="9">
    <source>
        <dbReference type="PIRSR" id="PIRSR618319-50"/>
    </source>
</evidence>
<comment type="pathway">
    <text evidence="8">Aminoacyl-tRNA biosynthesis; selenocysteinyl-tRNA(Sec) biosynthesis; selenocysteinyl-tRNA(Sec) from L-seryl-tRNA(Sec) (bacterial route): step 1/1.</text>
</comment>
<feature type="modified residue" description="N6-(pyridoxal phosphate)lysine" evidence="8 9">
    <location>
        <position position="298"/>
    </location>
</feature>
<comment type="catalytic activity">
    <reaction evidence="8">
        <text>L-seryl-tRNA(Sec) + selenophosphate + H(+) = L-selenocysteinyl-tRNA(Sec) + phosphate</text>
        <dbReference type="Rhea" id="RHEA:22728"/>
        <dbReference type="Rhea" id="RHEA-COMP:9742"/>
        <dbReference type="Rhea" id="RHEA-COMP:9743"/>
        <dbReference type="ChEBI" id="CHEBI:15378"/>
        <dbReference type="ChEBI" id="CHEBI:16144"/>
        <dbReference type="ChEBI" id="CHEBI:43474"/>
        <dbReference type="ChEBI" id="CHEBI:78533"/>
        <dbReference type="ChEBI" id="CHEBI:78573"/>
        <dbReference type="EC" id="2.9.1.1"/>
    </reaction>
</comment>
<evidence type="ECO:0000256" key="5">
    <source>
        <dbReference type="ARBA" id="ARBA00022917"/>
    </source>
</evidence>
<protein>
    <recommendedName>
        <fullName evidence="8">L-seryl-tRNA(Sec) selenium transferase</fullName>
        <ecNumber evidence="8">2.9.1.1</ecNumber>
    </recommendedName>
    <alternativeName>
        <fullName evidence="8">Selenocysteine synthase</fullName>
        <shortName evidence="8">Sec synthase</shortName>
    </alternativeName>
    <alternativeName>
        <fullName evidence="8">Selenocysteinyl-tRNA(Sec) synthase</fullName>
    </alternativeName>
</protein>
<dbReference type="Gene3D" id="3.40.640.10">
    <property type="entry name" value="Type I PLP-dependent aspartate aminotransferase-like (Major domain)"/>
    <property type="match status" value="1"/>
</dbReference>
<keyword evidence="11" id="KW-1185">Reference proteome</keyword>
<keyword evidence="4 8" id="KW-0663">Pyridoxal phosphate</keyword>
<dbReference type="InterPro" id="IPR015424">
    <property type="entry name" value="PyrdxlP-dep_Trfase"/>
</dbReference>
<keyword evidence="3 8" id="KW-0808">Transferase</keyword>
<evidence type="ECO:0000256" key="3">
    <source>
        <dbReference type="ARBA" id="ARBA00022679"/>
    </source>
</evidence>
<evidence type="ECO:0000313" key="10">
    <source>
        <dbReference type="EMBL" id="SDN31348.1"/>
    </source>
</evidence>
<dbReference type="HAMAP" id="MF_00423">
    <property type="entry name" value="SelA"/>
    <property type="match status" value="1"/>
</dbReference>
<dbReference type="GO" id="GO:0001514">
    <property type="term" value="P:selenocysteine incorporation"/>
    <property type="evidence" value="ECO:0007669"/>
    <property type="project" value="UniProtKB-UniRule"/>
</dbReference>
<comment type="cofactor">
    <cofactor evidence="1 8 9">
        <name>pyridoxal 5'-phosphate</name>
        <dbReference type="ChEBI" id="CHEBI:597326"/>
    </cofactor>
</comment>
<organism evidence="10 11">
    <name type="scientific">Alkalicoccus daliensis</name>
    <dbReference type="NCBI Taxonomy" id="745820"/>
    <lineage>
        <taxon>Bacteria</taxon>
        <taxon>Bacillati</taxon>
        <taxon>Bacillota</taxon>
        <taxon>Bacilli</taxon>
        <taxon>Bacillales</taxon>
        <taxon>Bacillaceae</taxon>
        <taxon>Alkalicoccus</taxon>
    </lineage>
</organism>
<dbReference type="EC" id="2.9.1.1" evidence="8"/>
<evidence type="ECO:0000313" key="11">
    <source>
        <dbReference type="Proteomes" id="UP000198778"/>
    </source>
</evidence>